<accession>A0AAE3RA06</accession>
<feature type="transmembrane region" description="Helical" evidence="1">
    <location>
        <begin position="35"/>
        <end position="55"/>
    </location>
</feature>
<dbReference type="AlphaFoldDB" id="A0AAE3RA06"/>
<dbReference type="Pfam" id="PF11127">
    <property type="entry name" value="YgaP-like_TM"/>
    <property type="match status" value="1"/>
</dbReference>
<gene>
    <name evidence="3" type="ORF">QNI22_22560</name>
</gene>
<keyword evidence="1" id="KW-1133">Transmembrane helix</keyword>
<keyword evidence="1" id="KW-0812">Transmembrane</keyword>
<dbReference type="Proteomes" id="UP001232063">
    <property type="component" value="Unassembled WGS sequence"/>
</dbReference>
<proteinExistence type="predicted"/>
<protein>
    <submittedName>
        <fullName evidence="3">DUF2892 domain-containing protein</fullName>
    </submittedName>
</protein>
<sequence length="65" mass="7159">MNTNMGSLDRSIRFLVALLIGSAGIYFQSWWGLVAIIPLVTAFVSQCPLYTLLGISTKPLKSQKK</sequence>
<keyword evidence="1" id="KW-0472">Membrane</keyword>
<reference evidence="3" key="1">
    <citation type="submission" date="2023-05" db="EMBL/GenBank/DDBJ databases">
        <authorList>
            <person name="Zhang X."/>
        </authorList>
    </citation>
    <scope>NUCLEOTIDE SEQUENCE</scope>
    <source>
        <strain evidence="3">BD1B2-1</strain>
    </source>
</reference>
<comment type="caution">
    <text evidence="3">The sequence shown here is derived from an EMBL/GenBank/DDBJ whole genome shotgun (WGS) entry which is preliminary data.</text>
</comment>
<name>A0AAE3RA06_9BACT</name>
<dbReference type="RefSeq" id="WP_314514083.1">
    <property type="nucleotide sequence ID" value="NZ_JASJOU010000008.1"/>
</dbReference>
<feature type="domain" description="Inner membrane protein YgaP-like transmembrane" evidence="2">
    <location>
        <begin position="1"/>
        <end position="60"/>
    </location>
</feature>
<feature type="transmembrane region" description="Helical" evidence="1">
    <location>
        <begin position="12"/>
        <end position="29"/>
    </location>
</feature>
<evidence type="ECO:0000256" key="1">
    <source>
        <dbReference type="SAM" id="Phobius"/>
    </source>
</evidence>
<dbReference type="EMBL" id="JASJOU010000008">
    <property type="protein sequence ID" value="MDJ1503468.1"/>
    <property type="molecule type" value="Genomic_DNA"/>
</dbReference>
<evidence type="ECO:0000313" key="3">
    <source>
        <dbReference type="EMBL" id="MDJ1503468.1"/>
    </source>
</evidence>
<organism evidence="3 4">
    <name type="scientific">Xanthocytophaga agilis</name>
    <dbReference type="NCBI Taxonomy" id="3048010"/>
    <lineage>
        <taxon>Bacteria</taxon>
        <taxon>Pseudomonadati</taxon>
        <taxon>Bacteroidota</taxon>
        <taxon>Cytophagia</taxon>
        <taxon>Cytophagales</taxon>
        <taxon>Rhodocytophagaceae</taxon>
        <taxon>Xanthocytophaga</taxon>
    </lineage>
</organism>
<evidence type="ECO:0000313" key="4">
    <source>
        <dbReference type="Proteomes" id="UP001232063"/>
    </source>
</evidence>
<keyword evidence="4" id="KW-1185">Reference proteome</keyword>
<evidence type="ECO:0000259" key="2">
    <source>
        <dbReference type="Pfam" id="PF11127"/>
    </source>
</evidence>
<dbReference type="InterPro" id="IPR021309">
    <property type="entry name" value="YgaP-like_TM"/>
</dbReference>